<accession>A0A7J7ISJ5</accession>
<sequence length="90" mass="10141">MHHAMHKTMHDVTYITMQNSMIMLYVIDLEKHANVTAFTSAEVWREFESLTISCFMWGLVAPTTLHPNGVCTAYGSLAFGPATDFRGMRA</sequence>
<comment type="caution">
    <text evidence="1">The sequence shown here is derived from an EMBL/GenBank/DDBJ whole genome shotgun (WGS) entry which is preliminary data.</text>
</comment>
<name>A0A7J7ISJ5_BUGNE</name>
<gene>
    <name evidence="1" type="ORF">EB796_025148</name>
</gene>
<keyword evidence="2" id="KW-1185">Reference proteome</keyword>
<evidence type="ECO:0000313" key="1">
    <source>
        <dbReference type="EMBL" id="KAF6016547.1"/>
    </source>
</evidence>
<evidence type="ECO:0000313" key="2">
    <source>
        <dbReference type="Proteomes" id="UP000593567"/>
    </source>
</evidence>
<reference evidence="1" key="1">
    <citation type="submission" date="2020-06" db="EMBL/GenBank/DDBJ databases">
        <title>Draft genome of Bugula neritina, a colonial animal packing powerful symbionts and potential medicines.</title>
        <authorList>
            <person name="Rayko M."/>
        </authorList>
    </citation>
    <scope>NUCLEOTIDE SEQUENCE [LARGE SCALE GENOMIC DNA]</scope>
    <source>
        <strain evidence="1">Kwan_BN1</strain>
    </source>
</reference>
<organism evidence="1 2">
    <name type="scientific">Bugula neritina</name>
    <name type="common">Brown bryozoan</name>
    <name type="synonym">Sertularia neritina</name>
    <dbReference type="NCBI Taxonomy" id="10212"/>
    <lineage>
        <taxon>Eukaryota</taxon>
        <taxon>Metazoa</taxon>
        <taxon>Spiralia</taxon>
        <taxon>Lophotrochozoa</taxon>
        <taxon>Bryozoa</taxon>
        <taxon>Gymnolaemata</taxon>
        <taxon>Cheilostomatida</taxon>
        <taxon>Flustrina</taxon>
        <taxon>Buguloidea</taxon>
        <taxon>Bugulidae</taxon>
        <taxon>Bugula</taxon>
    </lineage>
</organism>
<protein>
    <submittedName>
        <fullName evidence="1">Uncharacterized protein</fullName>
    </submittedName>
</protein>
<proteinExistence type="predicted"/>
<dbReference type="EMBL" id="VXIV02003515">
    <property type="protein sequence ID" value="KAF6016547.1"/>
    <property type="molecule type" value="Genomic_DNA"/>
</dbReference>
<dbReference type="AlphaFoldDB" id="A0A7J7ISJ5"/>
<dbReference type="Proteomes" id="UP000593567">
    <property type="component" value="Unassembled WGS sequence"/>
</dbReference>